<dbReference type="Proteomes" id="UP000229390">
    <property type="component" value="Unassembled WGS sequence"/>
</dbReference>
<comment type="caution">
    <text evidence="1">The sequence shown here is derived from an EMBL/GenBank/DDBJ whole genome shotgun (WGS) entry which is preliminary data.</text>
</comment>
<dbReference type="AlphaFoldDB" id="A0A2M6T0J1"/>
<reference evidence="2" key="1">
    <citation type="submission" date="2017-09" db="EMBL/GenBank/DDBJ databases">
        <title>Depth-based differentiation of microbial function through sediment-hosted aquifers and enrichment of novel symbionts in the deep terrestrial subsurface.</title>
        <authorList>
            <person name="Probst A.J."/>
            <person name="Ladd B."/>
            <person name="Jarett J.K."/>
            <person name="Geller-Mcgrath D.E."/>
            <person name="Sieber C.M.K."/>
            <person name="Emerson J.B."/>
            <person name="Anantharaman K."/>
            <person name="Thomas B.C."/>
            <person name="Malmstrom R."/>
            <person name="Stieglmeier M."/>
            <person name="Klingl A."/>
            <person name="Woyke T."/>
            <person name="Ryan C.M."/>
            <person name="Banfield J.F."/>
        </authorList>
    </citation>
    <scope>NUCLEOTIDE SEQUENCE [LARGE SCALE GENOMIC DNA]</scope>
</reference>
<proteinExistence type="predicted"/>
<dbReference type="EMBL" id="PEYE01000029">
    <property type="protein sequence ID" value="PIS38822.1"/>
    <property type="molecule type" value="Genomic_DNA"/>
</dbReference>
<feature type="non-terminal residue" evidence="1">
    <location>
        <position position="85"/>
    </location>
</feature>
<name>A0A2M6T0J1_9BACT</name>
<protein>
    <submittedName>
        <fullName evidence="1">Uncharacterized protein</fullName>
    </submittedName>
</protein>
<sequence length="85" mass="9123">MLNKKQFLMISCFSIFVVVFGLVGVARGVNMGSNLNMQSAYKVLNLPTPTNPFDAATKSYVDSALGGANLWAFSTSYSNLQPVAP</sequence>
<evidence type="ECO:0000313" key="1">
    <source>
        <dbReference type="EMBL" id="PIS38822.1"/>
    </source>
</evidence>
<evidence type="ECO:0000313" key="2">
    <source>
        <dbReference type="Proteomes" id="UP000229390"/>
    </source>
</evidence>
<accession>A0A2M6T0J1</accession>
<gene>
    <name evidence="1" type="ORF">COT34_01710</name>
</gene>
<organism evidence="1 2">
    <name type="scientific">Candidatus Nealsonbacteria bacterium CG08_land_8_20_14_0_20_43_11</name>
    <dbReference type="NCBI Taxonomy" id="1974706"/>
    <lineage>
        <taxon>Bacteria</taxon>
        <taxon>Candidatus Nealsoniibacteriota</taxon>
    </lineage>
</organism>